<evidence type="ECO:0000313" key="4">
    <source>
        <dbReference type="Proteomes" id="UP000068382"/>
    </source>
</evidence>
<name>A0A132BU87_9RHOB</name>
<dbReference type="AlphaFoldDB" id="A0A132BU87"/>
<dbReference type="Proteomes" id="UP000068382">
    <property type="component" value="Unassembled WGS sequence"/>
</dbReference>
<accession>A0A132BU87</accession>
<evidence type="ECO:0000259" key="1">
    <source>
        <dbReference type="Pfam" id="PF01323"/>
    </source>
</evidence>
<proteinExistence type="predicted"/>
<feature type="domain" description="Copper resistance protein ScsC N-terminal" evidence="2">
    <location>
        <begin position="16"/>
        <end position="47"/>
    </location>
</feature>
<dbReference type="InterPro" id="IPR041205">
    <property type="entry name" value="ScsC_N"/>
</dbReference>
<dbReference type="Pfam" id="PF18312">
    <property type="entry name" value="ScsC_N"/>
    <property type="match status" value="1"/>
</dbReference>
<dbReference type="GO" id="GO:0016491">
    <property type="term" value="F:oxidoreductase activity"/>
    <property type="evidence" value="ECO:0007669"/>
    <property type="project" value="InterPro"/>
</dbReference>
<sequence>MAACLVGPALGDMSDQEFEERLRAYILSHPDIILEAMEILSEREARAQQTARIAQYPDLFSEPPSLGLGPADAPITVIEFFDYKCAPCKALHAPLKAALADHPELRVEMRHLPILSPGSERAARFALAVKHLAGQEKYEATHTALWSLHRPLQEAAFAEIAAEQGLDWTRLRVEMDSDAITSRIARNRQIAGDLGLRGTPAFVTPTSVQIGGTDAEALVAGWLSQ</sequence>
<feature type="domain" description="DSBA-like thioredoxin" evidence="1">
    <location>
        <begin position="76"/>
        <end position="215"/>
    </location>
</feature>
<dbReference type="EMBL" id="LPUY01000100">
    <property type="protein sequence ID" value="KUP91310.1"/>
    <property type="molecule type" value="Genomic_DNA"/>
</dbReference>
<evidence type="ECO:0000259" key="2">
    <source>
        <dbReference type="Pfam" id="PF18312"/>
    </source>
</evidence>
<gene>
    <name evidence="3" type="primary">bdbD_5</name>
    <name evidence="3" type="ORF">TRIHO_38840</name>
</gene>
<organism evidence="3 4">
    <name type="scientific">Tritonibacter horizontis</name>
    <dbReference type="NCBI Taxonomy" id="1768241"/>
    <lineage>
        <taxon>Bacteria</taxon>
        <taxon>Pseudomonadati</taxon>
        <taxon>Pseudomonadota</taxon>
        <taxon>Alphaproteobacteria</taxon>
        <taxon>Rhodobacterales</taxon>
        <taxon>Paracoccaceae</taxon>
        <taxon>Tritonibacter</taxon>
    </lineage>
</organism>
<dbReference type="RefSeq" id="WP_068247654.1">
    <property type="nucleotide sequence ID" value="NZ_LPUY01000100.1"/>
</dbReference>
<keyword evidence="4" id="KW-1185">Reference proteome</keyword>
<dbReference type="Pfam" id="PF01323">
    <property type="entry name" value="DSBA"/>
    <property type="match status" value="1"/>
</dbReference>
<dbReference type="SUPFAM" id="SSF52833">
    <property type="entry name" value="Thioredoxin-like"/>
    <property type="match status" value="1"/>
</dbReference>
<dbReference type="InterPro" id="IPR001853">
    <property type="entry name" value="DSBA-like_thioredoxin_dom"/>
</dbReference>
<dbReference type="CDD" id="cd03023">
    <property type="entry name" value="DsbA_Com1_like"/>
    <property type="match status" value="1"/>
</dbReference>
<dbReference type="InterPro" id="IPR036249">
    <property type="entry name" value="Thioredoxin-like_sf"/>
</dbReference>
<protein>
    <submittedName>
        <fullName evidence="3">Disulfide bond formation protein D</fullName>
    </submittedName>
</protein>
<dbReference type="Gene3D" id="3.40.30.10">
    <property type="entry name" value="Glutaredoxin"/>
    <property type="match status" value="1"/>
</dbReference>
<evidence type="ECO:0000313" key="3">
    <source>
        <dbReference type="EMBL" id="KUP91310.1"/>
    </source>
</evidence>
<reference evidence="3 4" key="1">
    <citation type="submission" date="2015-12" db="EMBL/GenBank/DDBJ databases">
        <title>Genome sequence of the marine Rhodobacteraceae strain O3.65, Candidatus Tritonibacter horizontis.</title>
        <authorList>
            <person name="Poehlein A."/>
            <person name="Giebel H.A."/>
            <person name="Voget S."/>
            <person name="Brinkhoff T."/>
        </authorList>
    </citation>
    <scope>NUCLEOTIDE SEQUENCE [LARGE SCALE GENOMIC DNA]</scope>
    <source>
        <strain evidence="3 4">O3.65</strain>
    </source>
</reference>
<comment type="caution">
    <text evidence="3">The sequence shown here is derived from an EMBL/GenBank/DDBJ whole genome shotgun (WGS) entry which is preliminary data.</text>
</comment>